<dbReference type="AlphaFoldDB" id="A0A3P3W0C6"/>
<dbReference type="SUPFAM" id="SSF51182">
    <property type="entry name" value="RmlC-like cupins"/>
    <property type="match status" value="1"/>
</dbReference>
<evidence type="ECO:0000259" key="1">
    <source>
        <dbReference type="Pfam" id="PF05523"/>
    </source>
</evidence>
<sequence length="139" mass="16050">MNTLKGGSFEDERGKIIFNNELDLTLVKRMYVVENKNIDICRAWQGHKTESRWFVAVEGSFEIKLVKIDDFENPSDDLEVKSFVINSNSMDSLHVQNGYASSIQALETKSKLAVFSDYKLGTINDNYKFDSQKWKQKIK</sequence>
<name>A0A3P3W0C6_9FLAO</name>
<reference evidence="2 3" key="1">
    <citation type="submission" date="2018-11" db="EMBL/GenBank/DDBJ databases">
        <title>Flavobacterium sp. nov., YIM 102600 draft genome.</title>
        <authorList>
            <person name="Li G."/>
            <person name="Jiang Y."/>
        </authorList>
    </citation>
    <scope>NUCLEOTIDE SEQUENCE [LARGE SCALE GENOMIC DNA]</scope>
    <source>
        <strain evidence="2 3">YIM 102600</strain>
    </source>
</reference>
<feature type="domain" description="Sugar 3,4-ketoisomerase QdtA cupin" evidence="1">
    <location>
        <begin position="9"/>
        <end position="135"/>
    </location>
</feature>
<dbReference type="InterPro" id="IPR011051">
    <property type="entry name" value="RmlC_Cupin_sf"/>
</dbReference>
<keyword evidence="3" id="KW-1185">Reference proteome</keyword>
<dbReference type="OrthoDB" id="826649at2"/>
<dbReference type="InterPro" id="IPR014710">
    <property type="entry name" value="RmlC-like_jellyroll"/>
</dbReference>
<gene>
    <name evidence="2" type="ORF">EG849_14485</name>
</gene>
<dbReference type="EMBL" id="RQVR01000024">
    <property type="protein sequence ID" value="RRJ88485.1"/>
    <property type="molecule type" value="Genomic_DNA"/>
</dbReference>
<organism evidence="2 3">
    <name type="scientific">Flavobacterium macacae</name>
    <dbReference type="NCBI Taxonomy" id="2488993"/>
    <lineage>
        <taxon>Bacteria</taxon>
        <taxon>Pseudomonadati</taxon>
        <taxon>Bacteroidota</taxon>
        <taxon>Flavobacteriia</taxon>
        <taxon>Flavobacteriales</taxon>
        <taxon>Flavobacteriaceae</taxon>
        <taxon>Flavobacterium</taxon>
    </lineage>
</organism>
<dbReference type="Gene3D" id="2.60.120.10">
    <property type="entry name" value="Jelly Rolls"/>
    <property type="match status" value="1"/>
</dbReference>
<dbReference type="InterPro" id="IPR008894">
    <property type="entry name" value="QdtA_cupin_dom"/>
</dbReference>
<dbReference type="Proteomes" id="UP000271937">
    <property type="component" value="Unassembled WGS sequence"/>
</dbReference>
<dbReference type="RefSeq" id="WP_125013993.1">
    <property type="nucleotide sequence ID" value="NZ_RQVR01000024.1"/>
</dbReference>
<dbReference type="Pfam" id="PF05523">
    <property type="entry name" value="FdtA"/>
    <property type="match status" value="1"/>
</dbReference>
<accession>A0A3P3W0C6</accession>
<evidence type="ECO:0000313" key="3">
    <source>
        <dbReference type="Proteomes" id="UP000271937"/>
    </source>
</evidence>
<evidence type="ECO:0000313" key="2">
    <source>
        <dbReference type="EMBL" id="RRJ88485.1"/>
    </source>
</evidence>
<protein>
    <submittedName>
        <fullName evidence="2">Sugar epimerase</fullName>
    </submittedName>
</protein>
<proteinExistence type="predicted"/>
<comment type="caution">
    <text evidence="2">The sequence shown here is derived from an EMBL/GenBank/DDBJ whole genome shotgun (WGS) entry which is preliminary data.</text>
</comment>